<protein>
    <recommendedName>
        <fullName evidence="6">DUF3298/DUF4163 domain-containing protein</fullName>
    </recommendedName>
</protein>
<sequence length="225" mass="25368">MNKCLKASAAVITVMLFMAMFAGGAGPSAQAAHAKKPSVTSHTYKNIKELTYPQVKNTGNASFEKKINQEFKNYIQASHQEYVKNKKDGEKQGYKTEYQTAFEVKYNNAGKLSFQTENYIYSGGAHGLTAVQSFNYDLQAGKRVTLNGVLNSKAKMDKTKDYLYHYIKNHDTLFDPNVKKKDIILTKDTPFYFTTEGIAIVFQQYELGPYAAGIRDVRVPYSVFQ</sequence>
<dbReference type="InterPro" id="IPR021729">
    <property type="entry name" value="DUF3298"/>
</dbReference>
<dbReference type="Pfam" id="PF11738">
    <property type="entry name" value="DUF3298"/>
    <property type="match status" value="1"/>
</dbReference>
<organism evidence="4 5">
    <name type="scientific">Bacillus atrophaeus (strain 1942)</name>
    <dbReference type="NCBI Taxonomy" id="720555"/>
    <lineage>
        <taxon>Bacteria</taxon>
        <taxon>Bacillati</taxon>
        <taxon>Bacillota</taxon>
        <taxon>Bacilli</taxon>
        <taxon>Bacillales</taxon>
        <taxon>Bacillaceae</taxon>
        <taxon>Bacillus</taxon>
    </lineage>
</organism>
<evidence type="ECO:0008006" key="6">
    <source>
        <dbReference type="Google" id="ProtNLM"/>
    </source>
</evidence>
<gene>
    <name evidence="4" type="ordered locus">BATR1942_17535</name>
</gene>
<evidence type="ECO:0000313" key="5">
    <source>
        <dbReference type="Proteomes" id="UP000006867"/>
    </source>
</evidence>
<dbReference type="Gene3D" id="3.90.640.20">
    <property type="entry name" value="Heat-shock cognate protein, ATPase"/>
    <property type="match status" value="1"/>
</dbReference>
<accession>A0ABM5M2H0</accession>
<dbReference type="Gene3D" id="3.30.565.40">
    <property type="entry name" value="Fervidobacterium nodosum Rt17-B1 like"/>
    <property type="match status" value="1"/>
</dbReference>
<evidence type="ECO:0000259" key="3">
    <source>
        <dbReference type="Pfam" id="PF13739"/>
    </source>
</evidence>
<dbReference type="InterPro" id="IPR037126">
    <property type="entry name" value="PdaC/RsiV-like_sf"/>
</dbReference>
<dbReference type="InterPro" id="IPR025303">
    <property type="entry name" value="PdaC"/>
</dbReference>
<evidence type="ECO:0000256" key="1">
    <source>
        <dbReference type="SAM" id="SignalP"/>
    </source>
</evidence>
<dbReference type="Pfam" id="PF13739">
    <property type="entry name" value="PdaC"/>
    <property type="match status" value="1"/>
</dbReference>
<dbReference type="Proteomes" id="UP000006867">
    <property type="component" value="Chromosome"/>
</dbReference>
<feature type="chain" id="PRO_5046568524" description="DUF3298/DUF4163 domain-containing protein" evidence="1">
    <location>
        <begin position="32"/>
        <end position="225"/>
    </location>
</feature>
<dbReference type="EMBL" id="CP002207">
    <property type="protein sequence ID" value="ADP34424.1"/>
    <property type="molecule type" value="Genomic_DNA"/>
</dbReference>
<evidence type="ECO:0000259" key="2">
    <source>
        <dbReference type="Pfam" id="PF11738"/>
    </source>
</evidence>
<feature type="domain" description="Deacetylase PdaC" evidence="3">
    <location>
        <begin position="49"/>
        <end position="129"/>
    </location>
</feature>
<evidence type="ECO:0000313" key="4">
    <source>
        <dbReference type="EMBL" id="ADP34424.1"/>
    </source>
</evidence>
<feature type="domain" description="DUF3298" evidence="2">
    <location>
        <begin position="167"/>
        <end position="222"/>
    </location>
</feature>
<keyword evidence="5" id="KW-1185">Reference proteome</keyword>
<proteinExistence type="predicted"/>
<name>A0ABM5M2H0_BACA1</name>
<dbReference type="RefSeq" id="WP_003326283.1">
    <property type="nucleotide sequence ID" value="NC_014639.1"/>
</dbReference>
<reference evidence="4 5" key="1">
    <citation type="journal article" date="2011" name="Front. Microbiol.">
        <title>Genomic signatures of strain selection and enhancement in Bacillus atrophaeus var. globigii, a historical biowarfare simulant.</title>
        <authorList>
            <person name="Gibbons H.S."/>
            <person name="Broomall S.M."/>
            <person name="McNew L.A."/>
            <person name="Daligault H."/>
            <person name="Chapman C."/>
            <person name="Bruce D."/>
            <person name="Karavis M."/>
            <person name="Krepps M."/>
            <person name="McGregor P.A."/>
            <person name="Hong C."/>
            <person name="Park K.H."/>
            <person name="Akmal A."/>
            <person name="Feldman A."/>
            <person name="Lin J.S."/>
            <person name="Chang W.E."/>
            <person name="Higgs B.W."/>
            <person name="Demirev P."/>
            <person name="Lindquist J."/>
            <person name="Liem A."/>
            <person name="Fochler E."/>
            <person name="Read T.D."/>
            <person name="Tapia R."/>
            <person name="Johnson S."/>
            <person name="Bishop-Lilly K.A."/>
            <person name="Detter C."/>
            <person name="Han C."/>
            <person name="Sozhamannan S."/>
            <person name="Rosenzweig C.N."/>
            <person name="Skowronski E.W."/>
        </authorList>
    </citation>
    <scope>NUCLEOTIDE SEQUENCE [LARGE SCALE GENOMIC DNA]</scope>
    <source>
        <strain evidence="4 5">1942</strain>
    </source>
</reference>
<feature type="signal peptide" evidence="1">
    <location>
        <begin position="1"/>
        <end position="31"/>
    </location>
</feature>
<keyword evidence="1" id="KW-0732">Signal</keyword>